<sequence>MKESKIYIKYKIGNKVYEDDLYQNQHYTIEANADGDNGVRFVFVPREKIELVSFELKYLRKTVPGEKFFVNGYQAWTTSREMGADDVQKGLTPLAKVIPFAKVLLDLTGDYAFTEYSGKPGRFHSFTYTYFRKENVVELYGSLNERTGFTIFSVDMDAGEMRIAKDVAGAVVTEPYEILNVVKISGEYDEVFDKYFAAMNIPKPRLTHMAGYTSWYNYFGNIDENIINRDIDNFARVGENADIFQIDDGYQTFVGDWIDPNPAKFPSGMKAVADRIHDKGYMAGLWMAPFNAAKNSRVAREHPDWFLRKPNGKPATTIFNWGGAYTFDIYNEEAREYIAHCFDVVLNEWGFDMVKLDFLYSHCIKPRNGKCRGRLMAEGMDFLRECVGDKLILGCGVPLGSAFGVVDACRIGCDVVTRYKGRYYTNMHICAEIPSAQNAINNAIFRRHLDGRAFCNDPDVFFLRDYNIKYTDMQKKLLARINHLFGNVLFVSDDVGTYNDEQLALLYKTFAPSNAIIISAEYTDKDYITVKYLEDGERKTLAFDLKAGETSSEL</sequence>
<keyword evidence="1" id="KW-0378">Hydrolase</keyword>
<evidence type="ECO:0000256" key="2">
    <source>
        <dbReference type="ARBA" id="ARBA00023295"/>
    </source>
</evidence>
<accession>A0A940DG46</accession>
<dbReference type="Gene3D" id="3.20.20.70">
    <property type="entry name" value="Aldolase class I"/>
    <property type="match status" value="1"/>
</dbReference>
<dbReference type="Pfam" id="PF02065">
    <property type="entry name" value="Melibiase"/>
    <property type="match status" value="1"/>
</dbReference>
<reference evidence="3" key="1">
    <citation type="submission" date="2020-10" db="EMBL/GenBank/DDBJ databases">
        <authorList>
            <person name="Gilroy R."/>
        </authorList>
    </citation>
    <scope>NUCLEOTIDE SEQUENCE</scope>
    <source>
        <strain evidence="3">517</strain>
    </source>
</reference>
<protein>
    <submittedName>
        <fullName evidence="3">Alpha-galactosidase</fullName>
    </submittedName>
</protein>
<evidence type="ECO:0000313" key="3">
    <source>
        <dbReference type="EMBL" id="MBO8423437.1"/>
    </source>
</evidence>
<dbReference type="SUPFAM" id="SSF51445">
    <property type="entry name" value="(Trans)glycosidases"/>
    <property type="match status" value="1"/>
</dbReference>
<evidence type="ECO:0000256" key="1">
    <source>
        <dbReference type="ARBA" id="ARBA00022801"/>
    </source>
</evidence>
<dbReference type="GO" id="GO:0004557">
    <property type="term" value="F:alpha-galactosidase activity"/>
    <property type="evidence" value="ECO:0007669"/>
    <property type="project" value="InterPro"/>
</dbReference>
<dbReference type="PANTHER" id="PTHR43053">
    <property type="entry name" value="GLYCOSIDASE FAMILY 31"/>
    <property type="match status" value="1"/>
</dbReference>
<keyword evidence="2" id="KW-0326">Glycosidase</keyword>
<dbReference type="InterPro" id="IPR013785">
    <property type="entry name" value="Aldolase_TIM"/>
</dbReference>
<dbReference type="AlphaFoldDB" id="A0A940DG46"/>
<evidence type="ECO:0000313" key="4">
    <source>
        <dbReference type="Proteomes" id="UP000727857"/>
    </source>
</evidence>
<comment type="caution">
    <text evidence="3">The sequence shown here is derived from an EMBL/GenBank/DDBJ whole genome shotgun (WGS) entry which is preliminary data.</text>
</comment>
<organism evidence="3 4">
    <name type="scientific">Candidatus Stercoripulliclostridium pullicola</name>
    <dbReference type="NCBI Taxonomy" id="2840953"/>
    <lineage>
        <taxon>Bacteria</taxon>
        <taxon>Bacillati</taxon>
        <taxon>Bacillota</taxon>
        <taxon>Clostridia</taxon>
        <taxon>Eubacteriales</taxon>
        <taxon>Candidatus Stercoripulliclostridium</taxon>
    </lineage>
</organism>
<reference evidence="3" key="2">
    <citation type="journal article" date="2021" name="PeerJ">
        <title>Extensive microbial diversity within the chicken gut microbiome revealed by metagenomics and culture.</title>
        <authorList>
            <person name="Gilroy R."/>
            <person name="Ravi A."/>
            <person name="Getino M."/>
            <person name="Pursley I."/>
            <person name="Horton D.L."/>
            <person name="Alikhan N.F."/>
            <person name="Baker D."/>
            <person name="Gharbi K."/>
            <person name="Hall N."/>
            <person name="Watson M."/>
            <person name="Adriaenssens E.M."/>
            <person name="Foster-Nyarko E."/>
            <person name="Jarju S."/>
            <person name="Secka A."/>
            <person name="Antonio M."/>
            <person name="Oren A."/>
            <person name="Chaudhuri R.R."/>
            <person name="La Ragione R."/>
            <person name="Hildebrand F."/>
            <person name="Pallen M.J."/>
        </authorList>
    </citation>
    <scope>NUCLEOTIDE SEQUENCE</scope>
    <source>
        <strain evidence="3">517</strain>
    </source>
</reference>
<gene>
    <name evidence="3" type="ORF">IAB16_00225</name>
</gene>
<name>A0A940DG46_9FIRM</name>
<dbReference type="InterPro" id="IPR050985">
    <property type="entry name" value="Alpha-glycosidase_related"/>
</dbReference>
<dbReference type="PANTHER" id="PTHR43053:SF3">
    <property type="entry name" value="ALPHA-GALACTOSIDASE C-RELATED"/>
    <property type="match status" value="1"/>
</dbReference>
<proteinExistence type="predicted"/>
<dbReference type="CDD" id="cd14791">
    <property type="entry name" value="GH36"/>
    <property type="match status" value="1"/>
</dbReference>
<dbReference type="InterPro" id="IPR002252">
    <property type="entry name" value="Glyco_hydro_36"/>
</dbReference>
<dbReference type="EMBL" id="JADINF010000004">
    <property type="protein sequence ID" value="MBO8423437.1"/>
    <property type="molecule type" value="Genomic_DNA"/>
</dbReference>
<dbReference type="Proteomes" id="UP000727857">
    <property type="component" value="Unassembled WGS sequence"/>
</dbReference>
<dbReference type="GO" id="GO:0016052">
    <property type="term" value="P:carbohydrate catabolic process"/>
    <property type="evidence" value="ECO:0007669"/>
    <property type="project" value="InterPro"/>
</dbReference>
<dbReference type="InterPro" id="IPR017853">
    <property type="entry name" value="GH"/>
</dbReference>